<evidence type="ECO:0000259" key="1">
    <source>
        <dbReference type="Pfam" id="PF12146"/>
    </source>
</evidence>
<sequence length="272" mass="30148">MKNTLYKLFKKPFFGRFSKPWRWPESADQAQWTRLNIRSQSGANLSALSALAHTPNAKGAVLMVHPMGVIAKGFWMKHGHAEVLREAGYHVMVFDLNGFGESTSTTMDFPLDVLAAGQALKKCHPDLPIAVLGSSMGAAMSVCAMAQPGHPFKAAILESAFPTLLHFWSRYPIPKLGIQLSKLVYPAGELRLRPTDAAQNLIGNPTTLLIYGEADEFTPVKDGRLLWEALDKKTKTLFWQVPNAAHTHAFAANPEEYKTRVVDFLDTHLQHS</sequence>
<dbReference type="EMBL" id="WNNK01000016">
    <property type="protein sequence ID" value="MUF06424.1"/>
    <property type="molecule type" value="Genomic_DNA"/>
</dbReference>
<keyword evidence="3" id="KW-1185">Reference proteome</keyword>
<dbReference type="InterPro" id="IPR022742">
    <property type="entry name" value="Hydrolase_4"/>
</dbReference>
<keyword evidence="2" id="KW-0378">Hydrolase</keyword>
<dbReference type="PANTHER" id="PTHR12277">
    <property type="entry name" value="ALPHA/BETA HYDROLASE DOMAIN-CONTAINING PROTEIN"/>
    <property type="match status" value="1"/>
</dbReference>
<reference evidence="2 3" key="1">
    <citation type="submission" date="2019-11" db="EMBL/GenBank/DDBJ databases">
        <title>Pseudomonas karstica sp. nov. and Pseudomonas spelaei sp. nov. from karst caves.</title>
        <authorList>
            <person name="Zeman M."/>
        </authorList>
    </citation>
    <scope>NUCLEOTIDE SEQUENCE [LARGE SCALE GENOMIC DNA]</scope>
    <source>
        <strain evidence="2 3">CCM 7893</strain>
    </source>
</reference>
<protein>
    <submittedName>
        <fullName evidence="2">Alpha/beta fold hydrolase</fullName>
    </submittedName>
</protein>
<dbReference type="AlphaFoldDB" id="A0A6I3WET0"/>
<dbReference type="Proteomes" id="UP000438196">
    <property type="component" value="Unassembled WGS sequence"/>
</dbReference>
<dbReference type="PANTHER" id="PTHR12277:SF81">
    <property type="entry name" value="PROTEIN ABHD13"/>
    <property type="match status" value="1"/>
</dbReference>
<dbReference type="RefSeq" id="WP_155584643.1">
    <property type="nucleotide sequence ID" value="NZ_JBHSTH010000023.1"/>
</dbReference>
<feature type="domain" description="Serine aminopeptidase S33" evidence="1">
    <location>
        <begin position="56"/>
        <end position="162"/>
    </location>
</feature>
<evidence type="ECO:0000313" key="3">
    <source>
        <dbReference type="Proteomes" id="UP000438196"/>
    </source>
</evidence>
<gene>
    <name evidence="2" type="ORF">GNF76_18890</name>
</gene>
<organism evidence="2 3">
    <name type="scientific">Pseudomonas spelaei</name>
    <dbReference type="NCBI Taxonomy" id="1055469"/>
    <lineage>
        <taxon>Bacteria</taxon>
        <taxon>Pseudomonadati</taxon>
        <taxon>Pseudomonadota</taxon>
        <taxon>Gammaproteobacteria</taxon>
        <taxon>Pseudomonadales</taxon>
        <taxon>Pseudomonadaceae</taxon>
        <taxon>Pseudomonas</taxon>
    </lineage>
</organism>
<dbReference type="SUPFAM" id="SSF53474">
    <property type="entry name" value="alpha/beta-Hydrolases"/>
    <property type="match status" value="1"/>
</dbReference>
<evidence type="ECO:0000313" key="2">
    <source>
        <dbReference type="EMBL" id="MUF06424.1"/>
    </source>
</evidence>
<dbReference type="Gene3D" id="3.40.50.1820">
    <property type="entry name" value="alpha/beta hydrolase"/>
    <property type="match status" value="1"/>
</dbReference>
<dbReference type="OrthoDB" id="636008at2"/>
<dbReference type="Pfam" id="PF12146">
    <property type="entry name" value="Hydrolase_4"/>
    <property type="match status" value="1"/>
</dbReference>
<accession>A0A6I3WET0</accession>
<proteinExistence type="predicted"/>
<comment type="caution">
    <text evidence="2">The sequence shown here is derived from an EMBL/GenBank/DDBJ whole genome shotgun (WGS) entry which is preliminary data.</text>
</comment>
<name>A0A6I3WET0_9PSED</name>
<dbReference type="GO" id="GO:0016787">
    <property type="term" value="F:hydrolase activity"/>
    <property type="evidence" value="ECO:0007669"/>
    <property type="project" value="UniProtKB-KW"/>
</dbReference>
<dbReference type="InterPro" id="IPR029058">
    <property type="entry name" value="AB_hydrolase_fold"/>
</dbReference>